<protein>
    <submittedName>
        <fullName evidence="1">Uncharacterized protein</fullName>
    </submittedName>
</protein>
<organism evidence="1 2">
    <name type="scientific">Leptospira kirschneri serovar Bulgarica str. Nikolaevo</name>
    <dbReference type="NCBI Taxonomy" id="1240687"/>
    <lineage>
        <taxon>Bacteria</taxon>
        <taxon>Pseudomonadati</taxon>
        <taxon>Spirochaetota</taxon>
        <taxon>Spirochaetia</taxon>
        <taxon>Leptospirales</taxon>
        <taxon>Leptospiraceae</taxon>
        <taxon>Leptospira</taxon>
    </lineage>
</organism>
<dbReference type="PATRIC" id="fig|1240687.3.peg.2143"/>
<proteinExistence type="predicted"/>
<accession>M6FNF3</accession>
<dbReference type="Proteomes" id="UP000011980">
    <property type="component" value="Unassembled WGS sequence"/>
</dbReference>
<name>M6FNF3_9LEPT</name>
<gene>
    <name evidence="1" type="ORF">LEP1GSC008_0409</name>
</gene>
<dbReference type="AlphaFoldDB" id="M6FNF3"/>
<reference evidence="1 2" key="1">
    <citation type="submission" date="2013-01" db="EMBL/GenBank/DDBJ databases">
        <authorList>
            <person name="Harkins D.M."/>
            <person name="Durkin A.S."/>
            <person name="Brinkac L.M."/>
            <person name="Haft D.H."/>
            <person name="Selengut J.D."/>
            <person name="Sanka R."/>
            <person name="DePew J."/>
            <person name="Purushe J."/>
            <person name="Galloway R.L."/>
            <person name="Vinetz J.M."/>
            <person name="Sutton G.G."/>
            <person name="Nierman W.C."/>
            <person name="Fouts D.E."/>
        </authorList>
    </citation>
    <scope>NUCLEOTIDE SEQUENCE [LARGE SCALE GENOMIC DNA]</scope>
    <source>
        <strain evidence="1 2">Nikolaevo</strain>
    </source>
</reference>
<sequence length="51" mass="5853">MKCRKFLKKRNETKFVGTTANLEFYVEVLKCGNSSILLETSKGLWINVSRA</sequence>
<evidence type="ECO:0000313" key="2">
    <source>
        <dbReference type="Proteomes" id="UP000011980"/>
    </source>
</evidence>
<evidence type="ECO:0000313" key="1">
    <source>
        <dbReference type="EMBL" id="EMK24286.1"/>
    </source>
</evidence>
<comment type="caution">
    <text evidence="1">The sequence shown here is derived from an EMBL/GenBank/DDBJ whole genome shotgun (WGS) entry which is preliminary data.</text>
</comment>
<dbReference type="EMBL" id="ANCE01000105">
    <property type="protein sequence ID" value="EMK24286.1"/>
    <property type="molecule type" value="Genomic_DNA"/>
</dbReference>